<reference evidence="2" key="1">
    <citation type="submission" date="2021-02" db="EMBL/GenBank/DDBJ databases">
        <authorList>
            <person name="Nowell W R."/>
        </authorList>
    </citation>
    <scope>NUCLEOTIDE SEQUENCE</scope>
</reference>
<accession>A0A813YGL5</accession>
<keyword evidence="1" id="KW-0732">Signal</keyword>
<evidence type="ECO:0000313" key="3">
    <source>
        <dbReference type="Proteomes" id="UP000663828"/>
    </source>
</evidence>
<dbReference type="EMBL" id="CAJNOR010000336">
    <property type="protein sequence ID" value="CAF0883882.1"/>
    <property type="molecule type" value="Genomic_DNA"/>
</dbReference>
<dbReference type="AlphaFoldDB" id="A0A813YGL5"/>
<feature type="chain" id="PRO_5032609431" evidence="1">
    <location>
        <begin position="21"/>
        <end position="169"/>
    </location>
</feature>
<organism evidence="2 3">
    <name type="scientific">Adineta ricciae</name>
    <name type="common">Rotifer</name>
    <dbReference type="NCBI Taxonomy" id="249248"/>
    <lineage>
        <taxon>Eukaryota</taxon>
        <taxon>Metazoa</taxon>
        <taxon>Spiralia</taxon>
        <taxon>Gnathifera</taxon>
        <taxon>Rotifera</taxon>
        <taxon>Eurotatoria</taxon>
        <taxon>Bdelloidea</taxon>
        <taxon>Adinetida</taxon>
        <taxon>Adinetidae</taxon>
        <taxon>Adineta</taxon>
    </lineage>
</organism>
<feature type="signal peptide" evidence="1">
    <location>
        <begin position="1"/>
        <end position="20"/>
    </location>
</feature>
<keyword evidence="3" id="KW-1185">Reference proteome</keyword>
<sequence>MSHTTLILLFFASSAMIVYSRSLSPDQIMPLLFPSSPQNNKHPTSQPSSGQHGLLEVVEHIIRYVSTIKSNEEFIDNLIDYQTQVGDKMKILRFLKSCFQITNTIIQREMARLQTSSDIAKKSFISSIFTAEELEGAQLKINNLLDVIEQRMLALKTRPPPPTMPFLSF</sequence>
<gene>
    <name evidence="2" type="ORF">XAT740_LOCUS7146</name>
</gene>
<evidence type="ECO:0000256" key="1">
    <source>
        <dbReference type="SAM" id="SignalP"/>
    </source>
</evidence>
<evidence type="ECO:0000313" key="2">
    <source>
        <dbReference type="EMBL" id="CAF0883882.1"/>
    </source>
</evidence>
<proteinExistence type="predicted"/>
<name>A0A813YGL5_ADIRI</name>
<protein>
    <submittedName>
        <fullName evidence="2">Uncharacterized protein</fullName>
    </submittedName>
</protein>
<comment type="caution">
    <text evidence="2">The sequence shown here is derived from an EMBL/GenBank/DDBJ whole genome shotgun (WGS) entry which is preliminary data.</text>
</comment>
<dbReference type="Proteomes" id="UP000663828">
    <property type="component" value="Unassembled WGS sequence"/>
</dbReference>